<proteinExistence type="predicted"/>
<dbReference type="Proteomes" id="UP000324021">
    <property type="component" value="Unassembled WGS sequence"/>
</dbReference>
<keyword evidence="4" id="KW-1185">Reference proteome</keyword>
<dbReference type="EMBL" id="FMZP01000005">
    <property type="protein sequence ID" value="SDC56840.1"/>
    <property type="molecule type" value="Genomic_DNA"/>
</dbReference>
<dbReference type="AlphaFoldDB" id="A0A1I0GB97"/>
<accession>A0A1I0GB97</accession>
<reference evidence="1 5" key="3">
    <citation type="submission" date="2019-02" db="EMBL/GenBank/DDBJ databases">
        <title>Genomic Encyclopedia of Archaeal and Bacterial Type Strains, Phase II (KMG-II): from individual species to whole genera.</title>
        <authorList>
            <person name="Goeker M."/>
        </authorList>
    </citation>
    <scope>NUCLEOTIDE SEQUENCE [LARGE SCALE GENOMIC DNA]</scope>
    <source>
        <strain evidence="1 5">DSM 18328</strain>
    </source>
</reference>
<evidence type="ECO:0000313" key="5">
    <source>
        <dbReference type="Proteomes" id="UP000291097"/>
    </source>
</evidence>
<evidence type="ECO:0000313" key="4">
    <source>
        <dbReference type="Proteomes" id="UP000199320"/>
    </source>
</evidence>
<evidence type="ECO:0000313" key="6">
    <source>
        <dbReference type="Proteomes" id="UP000324021"/>
    </source>
</evidence>
<dbReference type="Proteomes" id="UP000199320">
    <property type="component" value="Unassembled WGS sequence"/>
</dbReference>
<dbReference type="STRING" id="392421.SAMN04488694_11062"/>
<dbReference type="EMBL" id="SHMP01000006">
    <property type="protein sequence ID" value="RZV08153.1"/>
    <property type="molecule type" value="Genomic_DNA"/>
</dbReference>
<evidence type="ECO:0000313" key="3">
    <source>
        <dbReference type="EMBL" id="SET68009.1"/>
    </source>
</evidence>
<name>A0A1I0GB97_9EURY</name>
<dbReference type="Proteomes" id="UP000291097">
    <property type="component" value="Unassembled WGS sequence"/>
</dbReference>
<evidence type="ECO:0000313" key="2">
    <source>
        <dbReference type="EMBL" id="SDC56840.1"/>
    </source>
</evidence>
<gene>
    <name evidence="1" type="ORF">BDK88_3117</name>
    <name evidence="3" type="ORF">SAMN04488694_11062</name>
    <name evidence="2" type="ORF">SAMN05192552_100542</name>
</gene>
<reference evidence="4 6" key="1">
    <citation type="submission" date="2016-10" db="EMBL/GenBank/DDBJ databases">
        <authorList>
            <person name="Varghese N."/>
            <person name="Submissions S."/>
        </authorList>
    </citation>
    <scope>NUCLEOTIDE SEQUENCE [LARGE SCALE GENOMIC DNA]</scope>
    <source>
        <strain evidence="2 6">CDM_1</strain>
        <strain evidence="4">CDM_6</strain>
    </source>
</reference>
<dbReference type="EMBL" id="FOIC01000010">
    <property type="protein sequence ID" value="SET68009.1"/>
    <property type="molecule type" value="Genomic_DNA"/>
</dbReference>
<protein>
    <submittedName>
        <fullName evidence="3">Uncharacterized protein</fullName>
    </submittedName>
</protein>
<evidence type="ECO:0000313" key="1">
    <source>
        <dbReference type="EMBL" id="RZV08153.1"/>
    </source>
</evidence>
<organism evidence="3 4">
    <name type="scientific">Natrinema hispanicum</name>
    <dbReference type="NCBI Taxonomy" id="392421"/>
    <lineage>
        <taxon>Archaea</taxon>
        <taxon>Methanobacteriati</taxon>
        <taxon>Methanobacteriota</taxon>
        <taxon>Stenosarchaea group</taxon>
        <taxon>Halobacteria</taxon>
        <taxon>Halobacteriales</taxon>
        <taxon>Natrialbaceae</taxon>
        <taxon>Natrinema</taxon>
    </lineage>
</organism>
<sequence>MSRTVKIVLALFVVAVLYKVTFGGSDDVEVDYDPAE</sequence>
<reference evidence="3" key="2">
    <citation type="submission" date="2016-10" db="EMBL/GenBank/DDBJ databases">
        <authorList>
            <person name="de Groot N.N."/>
        </authorList>
    </citation>
    <scope>NUCLEOTIDE SEQUENCE [LARGE SCALE GENOMIC DNA]</scope>
    <source>
        <strain evidence="3">CDM_6</strain>
    </source>
</reference>